<reference evidence="2" key="1">
    <citation type="submission" date="2018-05" db="EMBL/GenBank/DDBJ databases">
        <authorList>
            <person name="Cea G.-C."/>
            <person name="William W."/>
        </authorList>
    </citation>
    <scope>NUCLEOTIDE SEQUENCE [LARGE SCALE GENOMIC DNA]</scope>
    <source>
        <strain evidence="2">DB21MT 5</strain>
    </source>
</reference>
<dbReference type="Proteomes" id="UP000250163">
    <property type="component" value="Chromosome MORIYA"/>
</dbReference>
<evidence type="ECO:0000313" key="1">
    <source>
        <dbReference type="EMBL" id="SQD77652.1"/>
    </source>
</evidence>
<gene>
    <name evidence="1" type="ORF">MORIYA_1174</name>
</gene>
<evidence type="ECO:0000313" key="2">
    <source>
        <dbReference type="Proteomes" id="UP000250163"/>
    </source>
</evidence>
<name>A0A330LMJ7_9GAMM</name>
<dbReference type="EMBL" id="LS483250">
    <property type="protein sequence ID" value="SQD77652.1"/>
    <property type="molecule type" value="Genomic_DNA"/>
</dbReference>
<sequence length="47" mass="5666">MFSEYNDRHILEITLKLKVNERKTHIARLSAKSTPTLDIGEHFIWRR</sequence>
<dbReference type="AlphaFoldDB" id="A0A330LMJ7"/>
<proteinExistence type="predicted"/>
<dbReference type="RefSeq" id="WP_162629235.1">
    <property type="nucleotide sequence ID" value="NZ_LS483250.1"/>
</dbReference>
<dbReference type="KEGG" id="mya:MORIYA_1174"/>
<keyword evidence="2" id="KW-1185">Reference proteome</keyword>
<organism evidence="1 2">
    <name type="scientific">Moritella yayanosii</name>
    <dbReference type="NCBI Taxonomy" id="69539"/>
    <lineage>
        <taxon>Bacteria</taxon>
        <taxon>Pseudomonadati</taxon>
        <taxon>Pseudomonadota</taxon>
        <taxon>Gammaproteobacteria</taxon>
        <taxon>Alteromonadales</taxon>
        <taxon>Moritellaceae</taxon>
        <taxon>Moritella</taxon>
    </lineage>
</organism>
<accession>A0A330LMJ7</accession>
<protein>
    <submittedName>
        <fullName evidence="1">Uncharacterized protein</fullName>
    </submittedName>
</protein>